<dbReference type="Gene3D" id="3.30.1360.40">
    <property type="match status" value="1"/>
</dbReference>
<sequence>MKEILDNATVKMNKAIESLHGNLATIRTGRANPQILDRVHIDYYGSSTPINQVSSISVVEGRQLCIKPFDKSIMKEIEKAIEVADLGLVPQNDGTMIRINVPALTEDRRRELSKSASKMGEEAKVAIRNVRREANDAVKKNKELPEDQAKQANEKIQKLTDEFVKKIDTIVDEKSKEIMAV</sequence>
<evidence type="ECO:0000256" key="2">
    <source>
        <dbReference type="ARBA" id="ARBA00005912"/>
    </source>
</evidence>
<comment type="subcellular location">
    <subcellularLocation>
        <location evidence="1 5">Cytoplasm</location>
    </subcellularLocation>
</comment>
<evidence type="ECO:0000313" key="8">
    <source>
        <dbReference type="EMBL" id="MDY5167875.1"/>
    </source>
</evidence>
<name>A0A2V2F275_9FIRM</name>
<gene>
    <name evidence="5 8" type="primary">frr</name>
    <name evidence="9" type="ORF">DES51_110154</name>
    <name evidence="8" type="ORF">MQE39_07080</name>
</gene>
<dbReference type="NCBIfam" id="TIGR00496">
    <property type="entry name" value="frr"/>
    <property type="match status" value="1"/>
</dbReference>
<evidence type="ECO:0000256" key="1">
    <source>
        <dbReference type="ARBA" id="ARBA00004496"/>
    </source>
</evidence>
<protein>
    <recommendedName>
        <fullName evidence="5">Ribosome-recycling factor</fullName>
        <shortName evidence="5">RRF</shortName>
    </recommendedName>
    <alternativeName>
        <fullName evidence="5">Ribosome-releasing factor</fullName>
    </alternativeName>
</protein>
<evidence type="ECO:0000256" key="5">
    <source>
        <dbReference type="HAMAP-Rule" id="MF_00040"/>
    </source>
</evidence>
<comment type="caution">
    <text evidence="9">The sequence shown here is derived from an EMBL/GenBank/DDBJ whole genome shotgun (WGS) entry which is preliminary data.</text>
</comment>
<dbReference type="FunFam" id="1.10.132.20:FF:000001">
    <property type="entry name" value="Ribosome-recycling factor"/>
    <property type="match status" value="1"/>
</dbReference>
<dbReference type="CDD" id="cd00520">
    <property type="entry name" value="RRF"/>
    <property type="match status" value="1"/>
</dbReference>
<dbReference type="EMBL" id="QJKH01000010">
    <property type="protein sequence ID" value="PXX77600.1"/>
    <property type="molecule type" value="Genomic_DNA"/>
</dbReference>
<accession>A0A2V2F275</accession>
<dbReference type="GO" id="GO:0043023">
    <property type="term" value="F:ribosomal large subunit binding"/>
    <property type="evidence" value="ECO:0007669"/>
    <property type="project" value="TreeGrafter"/>
</dbReference>
<dbReference type="OrthoDB" id="9804006at2"/>
<keyword evidence="10" id="KW-1185">Reference proteome</keyword>
<dbReference type="Proteomes" id="UP001276902">
    <property type="component" value="Unassembled WGS sequence"/>
</dbReference>
<dbReference type="AlphaFoldDB" id="A0A2V2F275"/>
<dbReference type="PANTHER" id="PTHR20982:SF3">
    <property type="entry name" value="MITOCHONDRIAL RIBOSOME RECYCLING FACTOR PSEUDO 1"/>
    <property type="match status" value="1"/>
</dbReference>
<evidence type="ECO:0000313" key="9">
    <source>
        <dbReference type="EMBL" id="PXX77600.1"/>
    </source>
</evidence>
<dbReference type="EMBL" id="JALDAW010000011">
    <property type="protein sequence ID" value="MDY5167875.1"/>
    <property type="molecule type" value="Genomic_DNA"/>
</dbReference>
<dbReference type="PANTHER" id="PTHR20982">
    <property type="entry name" value="RIBOSOME RECYCLING FACTOR"/>
    <property type="match status" value="1"/>
</dbReference>
<comment type="similarity">
    <text evidence="2 5">Belongs to the RRF family.</text>
</comment>
<dbReference type="InterPro" id="IPR036191">
    <property type="entry name" value="RRF_sf"/>
</dbReference>
<dbReference type="STRING" id="1034346.GCA_000313565_01432"/>
<feature type="region of interest" description="Disordered" evidence="6">
    <location>
        <begin position="136"/>
        <end position="155"/>
    </location>
</feature>
<reference evidence="9 10" key="1">
    <citation type="submission" date="2018-05" db="EMBL/GenBank/DDBJ databases">
        <title>Genomic Encyclopedia of Type Strains, Phase IV (KMG-IV): sequencing the most valuable type-strain genomes for metagenomic binning, comparative biology and taxonomic classification.</title>
        <authorList>
            <person name="Goeker M."/>
        </authorList>
    </citation>
    <scope>NUCLEOTIDE SEQUENCE [LARGE SCALE GENOMIC DNA]</scope>
    <source>
        <strain evidence="9 10">JC118</strain>
    </source>
</reference>
<keyword evidence="4 5" id="KW-0648">Protein biosynthesis</keyword>
<dbReference type="InterPro" id="IPR002661">
    <property type="entry name" value="Ribosome_recyc_fac"/>
</dbReference>
<dbReference type="GO" id="GO:0006415">
    <property type="term" value="P:translational termination"/>
    <property type="evidence" value="ECO:0007669"/>
    <property type="project" value="UniProtKB-UniRule"/>
</dbReference>
<dbReference type="RefSeq" id="WP_022937735.1">
    <property type="nucleotide sequence ID" value="NZ_BAABZA010000001.1"/>
</dbReference>
<evidence type="ECO:0000313" key="10">
    <source>
        <dbReference type="Proteomes" id="UP000247612"/>
    </source>
</evidence>
<keyword evidence="3 5" id="KW-0963">Cytoplasm</keyword>
<proteinExistence type="inferred from homology"/>
<reference evidence="8" key="2">
    <citation type="submission" date="2022-03" db="EMBL/GenBank/DDBJ databases">
        <title>First case of bacteraemia caused by Dielma fastidiosa in a patient hospitalised with diverticulitis.</title>
        <authorList>
            <person name="Forman-Ankjaer B."/>
            <person name="Hvid-Jensen F."/>
            <person name="Kobel C.M."/>
            <person name="Greve T."/>
        </authorList>
    </citation>
    <scope>NUCLEOTIDE SEQUENCE</scope>
    <source>
        <strain evidence="8">AUH_DF_2021</strain>
    </source>
</reference>
<dbReference type="HAMAP" id="MF_00040">
    <property type="entry name" value="RRF"/>
    <property type="match status" value="1"/>
</dbReference>
<dbReference type="SUPFAM" id="SSF55194">
    <property type="entry name" value="Ribosome recycling factor, RRF"/>
    <property type="match status" value="1"/>
</dbReference>
<dbReference type="FunFam" id="3.30.1360.40:FF:000001">
    <property type="entry name" value="Ribosome-recycling factor"/>
    <property type="match status" value="1"/>
</dbReference>
<evidence type="ECO:0000256" key="3">
    <source>
        <dbReference type="ARBA" id="ARBA00022490"/>
    </source>
</evidence>
<dbReference type="Pfam" id="PF01765">
    <property type="entry name" value="RRF"/>
    <property type="match status" value="1"/>
</dbReference>
<dbReference type="Proteomes" id="UP000247612">
    <property type="component" value="Unassembled WGS sequence"/>
</dbReference>
<comment type="function">
    <text evidence="5">Responsible for the release of ribosomes from messenger RNA at the termination of protein biosynthesis. May increase the efficiency of translation by recycling ribosomes from one round of translation to another.</text>
</comment>
<evidence type="ECO:0000256" key="6">
    <source>
        <dbReference type="SAM" id="MobiDB-lite"/>
    </source>
</evidence>
<feature type="domain" description="Ribosome recycling factor" evidence="7">
    <location>
        <begin position="21"/>
        <end position="179"/>
    </location>
</feature>
<evidence type="ECO:0000256" key="4">
    <source>
        <dbReference type="ARBA" id="ARBA00022917"/>
    </source>
</evidence>
<evidence type="ECO:0000259" key="7">
    <source>
        <dbReference type="Pfam" id="PF01765"/>
    </source>
</evidence>
<dbReference type="InterPro" id="IPR023584">
    <property type="entry name" value="Ribosome_recyc_fac_dom"/>
</dbReference>
<dbReference type="Gene3D" id="1.10.132.20">
    <property type="entry name" value="Ribosome-recycling factor"/>
    <property type="match status" value="1"/>
</dbReference>
<dbReference type="GO" id="GO:0005737">
    <property type="term" value="C:cytoplasm"/>
    <property type="evidence" value="ECO:0007669"/>
    <property type="project" value="UniProtKB-SubCell"/>
</dbReference>
<organism evidence="9 10">
    <name type="scientific">Dielma fastidiosa</name>
    <dbReference type="NCBI Taxonomy" id="1034346"/>
    <lineage>
        <taxon>Bacteria</taxon>
        <taxon>Bacillati</taxon>
        <taxon>Bacillota</taxon>
        <taxon>Erysipelotrichia</taxon>
        <taxon>Erysipelotrichales</taxon>
        <taxon>Erysipelotrichaceae</taxon>
        <taxon>Dielma</taxon>
    </lineage>
</organism>
<dbReference type="GeneID" id="94439382"/>